<name>A0ACC0ZI10_9ROSI</name>
<dbReference type="EMBL" id="CM047736">
    <property type="protein sequence ID" value="KAJ0052755.1"/>
    <property type="molecule type" value="Genomic_DNA"/>
</dbReference>
<keyword evidence="2" id="KW-1185">Reference proteome</keyword>
<protein>
    <submittedName>
        <fullName evidence="1">Uncharacterized protein</fullName>
    </submittedName>
</protein>
<evidence type="ECO:0000313" key="2">
    <source>
        <dbReference type="Proteomes" id="UP001163603"/>
    </source>
</evidence>
<organism evidence="1 2">
    <name type="scientific">Pistacia integerrima</name>
    <dbReference type="NCBI Taxonomy" id="434235"/>
    <lineage>
        <taxon>Eukaryota</taxon>
        <taxon>Viridiplantae</taxon>
        <taxon>Streptophyta</taxon>
        <taxon>Embryophyta</taxon>
        <taxon>Tracheophyta</taxon>
        <taxon>Spermatophyta</taxon>
        <taxon>Magnoliopsida</taxon>
        <taxon>eudicotyledons</taxon>
        <taxon>Gunneridae</taxon>
        <taxon>Pentapetalae</taxon>
        <taxon>rosids</taxon>
        <taxon>malvids</taxon>
        <taxon>Sapindales</taxon>
        <taxon>Anacardiaceae</taxon>
        <taxon>Pistacia</taxon>
    </lineage>
</organism>
<accession>A0ACC0ZI10</accession>
<gene>
    <name evidence="1" type="ORF">Pint_01670</name>
</gene>
<sequence>MGWNYADISLEEMMKLIKGFVDVLILASGYQSSGLPAHWDAHNIKKAFHWALFFENVFRQLSSTDVYLDSLKELDAALNEMTSNPSFPQGLLHLSCATLSRARAFVSEHFIHPLPLRDAHLSAYLRATVEMDLNELSKIEDDCLNMYLQKLMLLDSSLNLVQEPRGFVKDSFKSSSDVAPPKKIEKCTSDDFTAFAVQGLSKRQSALSCISTIKTGLDVLSTAVKHSSWTEPDNSFSEEHLKQERAPALMGGEDDLVDFVIWNCWKSRNFLYFLDMRTVRLVSGASMIFSAPKCQWVQVFERLHLSAEGSDDDLSEMIELLLLGCIGSKWSCLIEHFMSISYDSLTISKQYYELCQGIQHFHSKEEMMNLKETCILEYLIELLSGRLHQLWKLPPVLVSVAIPSWSPLFRLYLSEIETHFKGDTLTMRFCTTIPFADSAVVLKMGRNTRIVSISIPLFSFSLQLFRRLVNFMYILLLKQWISKIKDGFLLKSYKKSTSNDSQGLTLPWIWIQSSKKYRACLFWYYTTAAEARKYEVANYLQQKRTNKLVQQSEELAMKTFEMRRLKGIQFLKWGKKLGSTGSAVTLVSLERKEPSGGCGTSYVVMQLFWKLKSLWKQALGWQRMNVQYSYDIHSYSLNFDDGSLRDHCLPNT</sequence>
<reference evidence="2" key="1">
    <citation type="journal article" date="2023" name="G3 (Bethesda)">
        <title>Genome assembly and association tests identify interacting loci associated with vigor, precocity, and sex in interspecific pistachio rootstocks.</title>
        <authorList>
            <person name="Palmer W."/>
            <person name="Jacygrad E."/>
            <person name="Sagayaradj S."/>
            <person name="Cavanaugh K."/>
            <person name="Han R."/>
            <person name="Bertier L."/>
            <person name="Beede B."/>
            <person name="Kafkas S."/>
            <person name="Golino D."/>
            <person name="Preece J."/>
            <person name="Michelmore R."/>
        </authorList>
    </citation>
    <scope>NUCLEOTIDE SEQUENCE [LARGE SCALE GENOMIC DNA]</scope>
</reference>
<comment type="caution">
    <text evidence="1">The sequence shown here is derived from an EMBL/GenBank/DDBJ whole genome shotgun (WGS) entry which is preliminary data.</text>
</comment>
<dbReference type="Proteomes" id="UP001163603">
    <property type="component" value="Chromosome 1"/>
</dbReference>
<evidence type="ECO:0000313" key="1">
    <source>
        <dbReference type="EMBL" id="KAJ0052755.1"/>
    </source>
</evidence>
<proteinExistence type="predicted"/>